<dbReference type="PANTHER" id="PTHR19316">
    <property type="entry name" value="PROTEIN FOLDING REGULATOR"/>
    <property type="match status" value="1"/>
</dbReference>
<name>A0AAD7ZCZ3_DIPPU</name>
<sequence length="394" mass="44552">VIYLLQSMNFQLLCKPSDDSEIEVIEENGKNDDDGIFKPTHEWQKIREGQSIPRGLHVRLNLETGEREAKLIDDNEHTDLTHVAKDEELSKDELQEAIKKIPGDEGITPEDIERVKKNFRPYETLKKELEELELNIQTDLELMNELLAKFKSGDDEEKLNSLTDLEYLVHQFDNAREFIRAGGLVDIVLPSLNSSSSLIRAEAITLLGSASQSNTAVQIAALESGSVAALLRVLALDRDPTVRSRSVYALSCLVRRFPTALHKFVTDGGLGVFANLFQSESQDDLKLQVKVVTLLHDLVLEIKETEKACERNSGDAELLEKQRQYKVVKMTHHLVNEGWCERLPRLLQASPTQRVERRDDLSSAVTKERPVRPEHDVVEKVVTAMLALVDDCRD</sequence>
<gene>
    <name evidence="11" type="ORF">L9F63_005489</name>
</gene>
<reference evidence="11" key="1">
    <citation type="journal article" date="2023" name="IScience">
        <title>Live-bearing cockroach genome reveals convergent evolutionary mechanisms linked to viviparity in insects and beyond.</title>
        <authorList>
            <person name="Fouks B."/>
            <person name="Harrison M.C."/>
            <person name="Mikhailova A.A."/>
            <person name="Marchal E."/>
            <person name="English S."/>
            <person name="Carruthers M."/>
            <person name="Jennings E.C."/>
            <person name="Chiamaka E.L."/>
            <person name="Frigard R.A."/>
            <person name="Pippel M."/>
            <person name="Attardo G.M."/>
            <person name="Benoit J.B."/>
            <person name="Bornberg-Bauer E."/>
            <person name="Tobe S.S."/>
        </authorList>
    </citation>
    <scope>NUCLEOTIDE SEQUENCE</scope>
    <source>
        <strain evidence="11">Stay&amp;Tobe</strain>
    </source>
</reference>
<keyword evidence="6" id="KW-0256">Endoplasmic reticulum</keyword>
<evidence type="ECO:0000256" key="6">
    <source>
        <dbReference type="ARBA" id="ARBA00022824"/>
    </source>
</evidence>
<dbReference type="GO" id="GO:0005788">
    <property type="term" value="C:endoplasmic reticulum lumen"/>
    <property type="evidence" value="ECO:0007669"/>
    <property type="project" value="UniProtKB-SubCell"/>
</dbReference>
<organism evidence="11 12">
    <name type="scientific">Diploptera punctata</name>
    <name type="common">Pacific beetle cockroach</name>
    <dbReference type="NCBI Taxonomy" id="6984"/>
    <lineage>
        <taxon>Eukaryota</taxon>
        <taxon>Metazoa</taxon>
        <taxon>Ecdysozoa</taxon>
        <taxon>Arthropoda</taxon>
        <taxon>Hexapoda</taxon>
        <taxon>Insecta</taxon>
        <taxon>Pterygota</taxon>
        <taxon>Neoptera</taxon>
        <taxon>Polyneoptera</taxon>
        <taxon>Dictyoptera</taxon>
        <taxon>Blattodea</taxon>
        <taxon>Blaberoidea</taxon>
        <taxon>Blaberidae</taxon>
        <taxon>Diplopterinae</taxon>
        <taxon>Diploptera</taxon>
    </lineage>
</organism>
<evidence type="ECO:0000256" key="4">
    <source>
        <dbReference type="ARBA" id="ARBA00022448"/>
    </source>
</evidence>
<evidence type="ECO:0000313" key="11">
    <source>
        <dbReference type="EMBL" id="KAJ9578268.1"/>
    </source>
</evidence>
<keyword evidence="4" id="KW-0813">Transport</keyword>
<dbReference type="Gene3D" id="1.25.10.10">
    <property type="entry name" value="Leucine-rich Repeat Variant"/>
    <property type="match status" value="1"/>
</dbReference>
<keyword evidence="8" id="KW-0811">Translocation</keyword>
<evidence type="ECO:0000256" key="9">
    <source>
        <dbReference type="ARBA" id="ARBA00023180"/>
    </source>
</evidence>
<evidence type="ECO:0000256" key="5">
    <source>
        <dbReference type="ARBA" id="ARBA00022729"/>
    </source>
</evidence>
<dbReference type="GO" id="GO:0015031">
    <property type="term" value="P:protein transport"/>
    <property type="evidence" value="ECO:0007669"/>
    <property type="project" value="UniProtKB-KW"/>
</dbReference>
<dbReference type="Proteomes" id="UP001233999">
    <property type="component" value="Unassembled WGS sequence"/>
</dbReference>
<keyword evidence="9" id="KW-0325">Glycoprotein</keyword>
<comment type="subcellular location">
    <subcellularLocation>
        <location evidence="1">Endoplasmic reticulum lumen</location>
    </subcellularLocation>
</comment>
<comment type="similarity">
    <text evidence="2">Belongs to the SIL1 family.</text>
</comment>
<keyword evidence="7" id="KW-0653">Protein transport</keyword>
<dbReference type="InterPro" id="IPR011989">
    <property type="entry name" value="ARM-like"/>
</dbReference>
<accession>A0AAD7ZCZ3</accession>
<dbReference type="InterPro" id="IPR016024">
    <property type="entry name" value="ARM-type_fold"/>
</dbReference>
<dbReference type="PANTHER" id="PTHR19316:SF35">
    <property type="entry name" value="NUCLEOTIDE EXCHANGE FACTOR SIL1"/>
    <property type="match status" value="1"/>
</dbReference>
<protein>
    <recommendedName>
        <fullName evidence="3">Nucleotide exchange factor SIL1</fullName>
    </recommendedName>
</protein>
<feature type="coiled-coil region" evidence="10">
    <location>
        <begin position="122"/>
        <end position="149"/>
    </location>
</feature>
<evidence type="ECO:0000256" key="10">
    <source>
        <dbReference type="SAM" id="Coils"/>
    </source>
</evidence>
<evidence type="ECO:0000256" key="7">
    <source>
        <dbReference type="ARBA" id="ARBA00022927"/>
    </source>
</evidence>
<evidence type="ECO:0000313" key="12">
    <source>
        <dbReference type="Proteomes" id="UP001233999"/>
    </source>
</evidence>
<comment type="caution">
    <text evidence="11">The sequence shown here is derived from an EMBL/GenBank/DDBJ whole genome shotgun (WGS) entry which is preliminary data.</text>
</comment>
<evidence type="ECO:0000256" key="8">
    <source>
        <dbReference type="ARBA" id="ARBA00023010"/>
    </source>
</evidence>
<reference evidence="11" key="2">
    <citation type="submission" date="2023-05" db="EMBL/GenBank/DDBJ databases">
        <authorList>
            <person name="Fouks B."/>
        </authorList>
    </citation>
    <scope>NUCLEOTIDE SEQUENCE</scope>
    <source>
        <strain evidence="11">Stay&amp;Tobe</strain>
        <tissue evidence="11">Testes</tissue>
    </source>
</reference>
<keyword evidence="12" id="KW-1185">Reference proteome</keyword>
<evidence type="ECO:0000256" key="1">
    <source>
        <dbReference type="ARBA" id="ARBA00004319"/>
    </source>
</evidence>
<keyword evidence="10" id="KW-0175">Coiled coil</keyword>
<feature type="non-terminal residue" evidence="11">
    <location>
        <position position="394"/>
    </location>
</feature>
<feature type="non-terminal residue" evidence="11">
    <location>
        <position position="1"/>
    </location>
</feature>
<proteinExistence type="inferred from homology"/>
<dbReference type="GO" id="GO:0000774">
    <property type="term" value="F:adenyl-nucleotide exchange factor activity"/>
    <property type="evidence" value="ECO:0007669"/>
    <property type="project" value="TreeGrafter"/>
</dbReference>
<dbReference type="SUPFAM" id="SSF48371">
    <property type="entry name" value="ARM repeat"/>
    <property type="match status" value="1"/>
</dbReference>
<dbReference type="EMBL" id="JASPKZ010008895">
    <property type="protein sequence ID" value="KAJ9578268.1"/>
    <property type="molecule type" value="Genomic_DNA"/>
</dbReference>
<keyword evidence="5" id="KW-0732">Signal</keyword>
<dbReference type="InterPro" id="IPR050693">
    <property type="entry name" value="Hsp70_NEF-Inhibitors"/>
</dbReference>
<evidence type="ECO:0000256" key="3">
    <source>
        <dbReference type="ARBA" id="ARBA00015352"/>
    </source>
</evidence>
<evidence type="ECO:0000256" key="2">
    <source>
        <dbReference type="ARBA" id="ARBA00010588"/>
    </source>
</evidence>
<dbReference type="AlphaFoldDB" id="A0AAD7ZCZ3"/>